<reference evidence="3" key="1">
    <citation type="submission" date="2006-03" db="EMBL/GenBank/DDBJ databases">
        <authorList>
            <person name="Bowman J."/>
            <person name="Ferriera S."/>
            <person name="Johnson J."/>
            <person name="Kravitz S."/>
            <person name="Halpern A."/>
            <person name="Remington K."/>
            <person name="Beeson K."/>
            <person name="Tran B."/>
            <person name="Rogers Y.-H."/>
            <person name="Friedman R."/>
            <person name="Venter J.C."/>
        </authorList>
    </citation>
    <scope>NUCLEOTIDE SEQUENCE [LARGE SCALE GENOMIC DNA]</scope>
    <source>
        <strain evidence="3">ATCC 700755</strain>
    </source>
</reference>
<keyword evidence="1" id="KW-0812">Transmembrane</keyword>
<dbReference type="PANTHER" id="PTHR43135:SF3">
    <property type="entry name" value="ALPHA-D-RIBOSE 1-METHYLPHOSPHONATE 5-TRIPHOSPHATE DIPHOSPHATASE"/>
    <property type="match status" value="1"/>
</dbReference>
<dbReference type="AlphaFoldDB" id="K4INK1"/>
<evidence type="ECO:0000313" key="3">
    <source>
        <dbReference type="EMBL" id="AFU70601.1"/>
    </source>
</evidence>
<dbReference type="OrthoDB" id="9797498at2"/>
<dbReference type="Gene3D" id="1.20.58.520">
    <property type="entry name" value="Amidohydrolase"/>
    <property type="match status" value="1"/>
</dbReference>
<dbReference type="SUPFAM" id="SSF51556">
    <property type="entry name" value="Metallo-dependent hydrolases"/>
    <property type="match status" value="1"/>
</dbReference>
<keyword evidence="4" id="KW-1185">Reference proteome</keyword>
<feature type="transmembrane region" description="Helical" evidence="1">
    <location>
        <begin position="12"/>
        <end position="31"/>
    </location>
</feature>
<dbReference type="RefSeq" id="WP_015026129.1">
    <property type="nucleotide sequence ID" value="NC_018721.1"/>
</dbReference>
<keyword evidence="1" id="KW-1133">Transmembrane helix</keyword>
<dbReference type="InterPro" id="IPR051781">
    <property type="entry name" value="Metallo-dep_Hydrolase"/>
</dbReference>
<dbReference type="KEGG" id="ptq:P700755_004053"/>
<dbReference type="InterPro" id="IPR011059">
    <property type="entry name" value="Metal-dep_hydrolase_composite"/>
</dbReference>
<dbReference type="eggNOG" id="COG1228">
    <property type="taxonomic scope" value="Bacteria"/>
</dbReference>
<evidence type="ECO:0000256" key="1">
    <source>
        <dbReference type="SAM" id="Phobius"/>
    </source>
</evidence>
<evidence type="ECO:0000313" key="4">
    <source>
        <dbReference type="Proteomes" id="UP000008514"/>
    </source>
</evidence>
<dbReference type="SUPFAM" id="SSF51338">
    <property type="entry name" value="Composite domain of metallo-dependent hydrolases"/>
    <property type="match status" value="1"/>
</dbReference>
<sequence length="520" mass="59904">MKRKLFRVLKIASLLIIGLVLLFFAGVYWPLQDIEVPEIHETILIKSISIIDIESGTLIKDQDIKITDNRITEIGISGSINSADETFIINGKGKYVIPGLWDMHTHSNVHSEWLHHPLYIANGVTTIRDMSGTLDKEDAYWVGSKTRLQWNKDLQNKKRVTPRYVLQGSYQIDGEQSVPNGVPDFFKLNNKKDVEPFLDFYKKEQVDFIKIYQQIKPESYRELVKKASQYNMHLAGHKPIFISLEEAIKAGQKSFEHGRIFMYDCFPHADSLRLSLNWRKNYSLYKNEMIDQFNDRKAEELMQLMSEENAYWTPTLQTLKFEANAHKEEFLNNSMTKYISIARKKLWWSFDISGNKERNLAHPNPIISEKFYEKSKELVSKANSLGVPIMVGTDVTDSYTFAGFSVHQELIDLVDAGLSNIEALRAATIVPAEYAKKEYELGSIKTGKLADMVILDKNPLESISNTKQIYGVIQNGMYYDQQKIEELKSSTESMASSYHMNIKIFYSFMTSELLLVQFND</sequence>
<dbReference type="PANTHER" id="PTHR43135">
    <property type="entry name" value="ALPHA-D-RIBOSE 1-METHYLPHOSPHONATE 5-TRIPHOSPHATE DIPHOSPHATASE"/>
    <property type="match status" value="1"/>
</dbReference>
<dbReference type="Gene3D" id="2.30.40.10">
    <property type="entry name" value="Urease, subunit C, domain 1"/>
    <property type="match status" value="1"/>
</dbReference>
<reference evidence="3" key="2">
    <citation type="submission" date="2012-09" db="EMBL/GenBank/DDBJ databases">
        <title>The complete sequence of Psychroflexus torquis an extreme psychrophile from sea-ice that is stimulated by light.</title>
        <authorList>
            <person name="Feng S."/>
            <person name="Powell S.M."/>
            <person name="Bowman J.P."/>
        </authorList>
    </citation>
    <scope>NUCLEOTIDE SEQUENCE [LARGE SCALE GENOMIC DNA]</scope>
    <source>
        <strain evidence="3">ATCC 700755</strain>
    </source>
</reference>
<dbReference type="EMBL" id="CP003879">
    <property type="protein sequence ID" value="AFU70601.1"/>
    <property type="molecule type" value="Genomic_DNA"/>
</dbReference>
<dbReference type="HOGENOM" id="CLU_023620_4_1_10"/>
<keyword evidence="1" id="KW-0472">Membrane</keyword>
<organism evidence="3 4">
    <name type="scientific">Psychroflexus torquis (strain ATCC 700755 / CIP 106069 / ACAM 623)</name>
    <dbReference type="NCBI Taxonomy" id="313595"/>
    <lineage>
        <taxon>Bacteria</taxon>
        <taxon>Pseudomonadati</taxon>
        <taxon>Bacteroidota</taxon>
        <taxon>Flavobacteriia</taxon>
        <taxon>Flavobacteriales</taxon>
        <taxon>Flavobacteriaceae</taxon>
        <taxon>Psychroflexus</taxon>
    </lineage>
</organism>
<dbReference type="STRING" id="313595.P700755_004053"/>
<dbReference type="InterPro" id="IPR006680">
    <property type="entry name" value="Amidohydro-rel"/>
</dbReference>
<evidence type="ECO:0000259" key="2">
    <source>
        <dbReference type="Pfam" id="PF01979"/>
    </source>
</evidence>
<dbReference type="GO" id="GO:0016810">
    <property type="term" value="F:hydrolase activity, acting on carbon-nitrogen (but not peptide) bonds"/>
    <property type="evidence" value="ECO:0007669"/>
    <property type="project" value="InterPro"/>
</dbReference>
<feature type="domain" description="Amidohydrolase-related" evidence="2">
    <location>
        <begin position="214"/>
        <end position="476"/>
    </location>
</feature>
<dbReference type="Pfam" id="PF01979">
    <property type="entry name" value="Amidohydro_1"/>
    <property type="match status" value="1"/>
</dbReference>
<dbReference type="Proteomes" id="UP000008514">
    <property type="component" value="Chromosome"/>
</dbReference>
<dbReference type="Gene3D" id="3.40.50.10910">
    <property type="entry name" value="Amidohydrolase"/>
    <property type="match status" value="1"/>
</dbReference>
<proteinExistence type="predicted"/>
<accession>K4INK1</accession>
<gene>
    <name evidence="3" type="ordered locus">P700755_004053</name>
</gene>
<dbReference type="InterPro" id="IPR032466">
    <property type="entry name" value="Metal_Hydrolase"/>
</dbReference>
<protein>
    <submittedName>
        <fullName evidence="3">Metal-dependent amidohydrolase, putative</fullName>
    </submittedName>
</protein>
<name>K4INK1_PSYTT</name>
<dbReference type="Gene3D" id="3.30.110.90">
    <property type="entry name" value="Amidohydrolase"/>
    <property type="match status" value="1"/>
</dbReference>